<dbReference type="GO" id="GO:0016787">
    <property type="term" value="F:hydrolase activity"/>
    <property type="evidence" value="ECO:0007669"/>
    <property type="project" value="UniProtKB-KW"/>
</dbReference>
<dbReference type="GO" id="GO:0015074">
    <property type="term" value="P:DNA integration"/>
    <property type="evidence" value="ECO:0007669"/>
    <property type="project" value="InterPro"/>
</dbReference>
<keyword evidence="6" id="KW-0695">RNA-directed DNA polymerase</keyword>
<dbReference type="PANTHER" id="PTHR41694">
    <property type="entry name" value="ENDOGENOUS RETROVIRUS GROUP K MEMBER POL PROTEIN"/>
    <property type="match status" value="1"/>
</dbReference>
<reference evidence="8" key="3">
    <citation type="submission" date="2025-08" db="UniProtKB">
        <authorList>
            <consortium name="Ensembl"/>
        </authorList>
    </citation>
    <scope>IDENTIFICATION</scope>
    <source>
        <strain evidence="8">17573</strain>
    </source>
</reference>
<dbReference type="Proteomes" id="UP000006718">
    <property type="component" value="Chromosome 2"/>
</dbReference>
<dbReference type="Bgee" id="ENSMMUG00000064893">
    <property type="expression patterns" value="Expressed in dorsolateral prefrontal cortex and 2 other cell types or tissues"/>
</dbReference>
<dbReference type="SUPFAM" id="SSF53098">
    <property type="entry name" value="Ribonuclease H-like"/>
    <property type="match status" value="1"/>
</dbReference>
<dbReference type="PANTHER" id="PTHR41694:SF3">
    <property type="entry name" value="RNA-DIRECTED DNA POLYMERASE-RELATED"/>
    <property type="match status" value="1"/>
</dbReference>
<dbReference type="VEuPathDB" id="HostDB:ENSMMUG00000064893"/>
<dbReference type="Gene3D" id="2.70.40.10">
    <property type="match status" value="1"/>
</dbReference>
<evidence type="ECO:0000313" key="8">
    <source>
        <dbReference type="Ensembl" id="ENSMMUP00000077213.1"/>
    </source>
</evidence>
<dbReference type="Pfam" id="PF00665">
    <property type="entry name" value="rve"/>
    <property type="match status" value="1"/>
</dbReference>
<evidence type="ECO:0000256" key="5">
    <source>
        <dbReference type="ARBA" id="ARBA00022801"/>
    </source>
</evidence>
<reference evidence="8" key="2">
    <citation type="submission" date="2019-01" db="EMBL/GenBank/DDBJ databases">
        <authorList>
            <person name="Graves T."/>
            <person name="Eichler E.E."/>
            <person name="Wilson R.K."/>
        </authorList>
    </citation>
    <scope>NUCLEOTIDE SEQUENCE [LARGE SCALE GENOMIC DNA]</scope>
    <source>
        <strain evidence="8">17573</strain>
    </source>
</reference>
<dbReference type="Pfam" id="PF00692">
    <property type="entry name" value="dUTPase"/>
    <property type="match status" value="1"/>
</dbReference>
<proteinExistence type="predicted"/>
<evidence type="ECO:0000313" key="9">
    <source>
        <dbReference type="Proteomes" id="UP000006718"/>
    </source>
</evidence>
<evidence type="ECO:0000256" key="6">
    <source>
        <dbReference type="ARBA" id="ARBA00022918"/>
    </source>
</evidence>
<dbReference type="GeneTree" id="ENSGT00960000187632"/>
<dbReference type="GO" id="GO:0003676">
    <property type="term" value="F:nucleic acid binding"/>
    <property type="evidence" value="ECO:0007669"/>
    <property type="project" value="InterPro"/>
</dbReference>
<evidence type="ECO:0000256" key="3">
    <source>
        <dbReference type="ARBA" id="ARBA00022722"/>
    </source>
</evidence>
<dbReference type="Gene3D" id="3.30.420.10">
    <property type="entry name" value="Ribonuclease H-like superfamily/Ribonuclease H"/>
    <property type="match status" value="1"/>
</dbReference>
<dbReference type="GO" id="GO:0006226">
    <property type="term" value="P:dUMP biosynthetic process"/>
    <property type="evidence" value="ECO:0007669"/>
    <property type="project" value="UniProtKB-UniPathway"/>
</dbReference>
<keyword evidence="2" id="KW-0548">Nucleotidyltransferase</keyword>
<keyword evidence="5" id="KW-0378">Hydrolase</keyword>
<sequence length="352" mass="38965">MTRSVNTTEPLSPATPVMTQWVHEQSGHIGRDGGYTWTQQHRLPLAKDDLATATAECPICQEQRPTLNPRYGTIPWGDQPATWWQADYTGPVPSWKGQRSFLTGIDTYSRYGFAYPAHNASAKTTICRLMECLIHCHSIPHSIFSDQGTHFTAKEVQQWACAHGIHWFYHVPHHPEAARLTEQWNGLLKSQLQCQLGDNTLQGGGKVLQEAMYALSQYPIYGTVSSITRIHGSRNQGVEVEVAPLTITPSDPLAKFLLPVPMALHSAGLEVLVPEGGTLQPGDTTTIPLNWKLRLPPGQFGLLLPLSQQAEKEVTVLAGVIYPDYQDKISLLLHNGGKKEYAWNTGDPLGHL</sequence>
<evidence type="ECO:0000259" key="7">
    <source>
        <dbReference type="PROSITE" id="PS50994"/>
    </source>
</evidence>
<reference evidence="9" key="1">
    <citation type="journal article" date="2007" name="Science">
        <title>Evolutionary and biomedical insights from the rhesus macaque genome.</title>
        <authorList>
            <person name="Gibbs R.A."/>
            <person name="Rogers J."/>
            <person name="Katze M.G."/>
            <person name="Bumgarner R."/>
            <person name="Weinstock G.M."/>
            <person name="Mardis E.R."/>
            <person name="Remington K.A."/>
            <person name="Strausberg R.L."/>
            <person name="Venter J.C."/>
            <person name="Wilson R.K."/>
            <person name="Batzer M.A."/>
            <person name="Bustamante C.D."/>
            <person name="Eichler E.E."/>
            <person name="Hahn M.W."/>
            <person name="Hardison R.C."/>
            <person name="Makova K.D."/>
            <person name="Miller W."/>
            <person name="Milosavljevic A."/>
            <person name="Palermo R.E."/>
            <person name="Siepel A."/>
            <person name="Sikela J.M."/>
            <person name="Attaway T."/>
            <person name="Bell S."/>
            <person name="Bernard K.E."/>
            <person name="Buhay C.J."/>
            <person name="Chandrabose M.N."/>
            <person name="Dao M."/>
            <person name="Davis C."/>
            <person name="Delehaunty K.D."/>
            <person name="Ding Y."/>
            <person name="Dinh H.H."/>
            <person name="Dugan-Rocha S."/>
            <person name="Fulton L.A."/>
            <person name="Gabisi R.A."/>
            <person name="Garner T.T."/>
            <person name="Godfrey J."/>
            <person name="Hawes A.C."/>
            <person name="Hernandez J."/>
            <person name="Hines S."/>
            <person name="Holder M."/>
            <person name="Hume J."/>
            <person name="Jhangiani S.N."/>
            <person name="Joshi V."/>
            <person name="Khan Z.M."/>
            <person name="Kirkness E.F."/>
            <person name="Cree A."/>
            <person name="Fowler R.G."/>
            <person name="Lee S."/>
            <person name="Lewis L.R."/>
            <person name="Li Z."/>
            <person name="Liu Y.-S."/>
            <person name="Moore S.M."/>
            <person name="Muzny D."/>
            <person name="Nazareth L.V."/>
            <person name="Ngo D.N."/>
            <person name="Okwuonu G.O."/>
            <person name="Pai G."/>
            <person name="Parker D."/>
            <person name="Paul H.A."/>
            <person name="Pfannkoch C."/>
            <person name="Pohl C.S."/>
            <person name="Rogers Y.-H.C."/>
            <person name="Ruiz S.J."/>
            <person name="Sabo A."/>
            <person name="Santibanez J."/>
            <person name="Schneider B.W."/>
            <person name="Smith S.M."/>
            <person name="Sodergren E."/>
            <person name="Svatek A.F."/>
            <person name="Utterback T.R."/>
            <person name="Vattathil S."/>
            <person name="Warren W."/>
            <person name="White C.S."/>
            <person name="Chinwalla A.T."/>
            <person name="Feng Y."/>
            <person name="Halpern A.L."/>
            <person name="Hillier L.W."/>
            <person name="Huang X."/>
            <person name="Minx P."/>
            <person name="Nelson J.O."/>
            <person name="Pepin K.H."/>
            <person name="Qin X."/>
            <person name="Sutton G.G."/>
            <person name="Venter E."/>
            <person name="Walenz B.P."/>
            <person name="Wallis J.W."/>
            <person name="Worley K.C."/>
            <person name="Yang S.-P."/>
            <person name="Jones S.M."/>
            <person name="Marra M.A."/>
            <person name="Rocchi M."/>
            <person name="Schein J.E."/>
            <person name="Baertsch R."/>
            <person name="Clarke L."/>
            <person name="Csuros M."/>
            <person name="Glasscock J."/>
            <person name="Harris R.A."/>
            <person name="Havlak P."/>
            <person name="Jackson A.R."/>
            <person name="Jiang H."/>
            <person name="Liu Y."/>
            <person name="Messina D.N."/>
            <person name="Shen Y."/>
            <person name="Song H.X.-Z."/>
            <person name="Wylie T."/>
            <person name="Zhang L."/>
            <person name="Birney E."/>
            <person name="Han K."/>
            <person name="Konkel M.K."/>
            <person name="Lee J."/>
            <person name="Smit A.F.A."/>
            <person name="Ullmer B."/>
            <person name="Wang H."/>
            <person name="Xing J."/>
            <person name="Burhans R."/>
            <person name="Cheng Z."/>
            <person name="Karro J.E."/>
            <person name="Ma J."/>
            <person name="Raney B."/>
            <person name="She X."/>
            <person name="Cox M.J."/>
            <person name="Demuth J.P."/>
            <person name="Dumas L.J."/>
            <person name="Han S.-G."/>
            <person name="Hopkins J."/>
            <person name="Karimpour-Fard A."/>
            <person name="Kim Y.H."/>
            <person name="Pollack J.R."/>
            <person name="Vinar T."/>
            <person name="Addo-Quaye C."/>
            <person name="Degenhardt J."/>
            <person name="Denby A."/>
            <person name="Hubisz M.J."/>
            <person name="Indap A."/>
            <person name="Kosiol C."/>
            <person name="Lahn B.T."/>
            <person name="Lawson H.A."/>
            <person name="Marklein A."/>
            <person name="Nielsen R."/>
            <person name="Vallender E.J."/>
            <person name="Clark A.G."/>
            <person name="Ferguson B."/>
            <person name="Hernandez R.D."/>
            <person name="Hirani K."/>
            <person name="Kehrer-Sawatzki H."/>
            <person name="Kolb J."/>
            <person name="Patil S."/>
            <person name="Pu L.-L."/>
            <person name="Ren Y."/>
            <person name="Smith D.G."/>
            <person name="Wheeler D.A."/>
            <person name="Schenck I."/>
            <person name="Ball E.V."/>
            <person name="Chen R."/>
            <person name="Cooper D.N."/>
            <person name="Giardine B."/>
            <person name="Hsu F."/>
            <person name="Kent W.J."/>
            <person name="Lesk A."/>
            <person name="Nelson D.L."/>
            <person name="O'brien W.E."/>
            <person name="Pruefer K."/>
            <person name="Stenson P.D."/>
            <person name="Wallace J.C."/>
            <person name="Ke H."/>
            <person name="Liu X.-M."/>
            <person name="Wang P."/>
            <person name="Xiang A.P."/>
            <person name="Yang F."/>
            <person name="Barber G.P."/>
            <person name="Haussler D."/>
            <person name="Karolchik D."/>
            <person name="Kern A.D."/>
            <person name="Kuhn R.M."/>
            <person name="Smith K.E."/>
            <person name="Zwieg A.S."/>
        </authorList>
    </citation>
    <scope>NUCLEOTIDE SEQUENCE [LARGE SCALE GENOMIC DNA]</scope>
    <source>
        <strain evidence="9">17573</strain>
    </source>
</reference>
<dbReference type="InterPro" id="IPR036397">
    <property type="entry name" value="RNaseH_sf"/>
</dbReference>
<feature type="domain" description="Integrase catalytic" evidence="7">
    <location>
        <begin position="76"/>
        <end position="237"/>
    </location>
</feature>
<dbReference type="UniPathway" id="UPA00610">
    <property type="reaction ID" value="UER00666"/>
</dbReference>
<evidence type="ECO:0000256" key="4">
    <source>
        <dbReference type="ARBA" id="ARBA00022759"/>
    </source>
</evidence>
<dbReference type="InterPro" id="IPR036157">
    <property type="entry name" value="dUTPase-like_sf"/>
</dbReference>
<dbReference type="OMA" id="ICRLMEC"/>
<dbReference type="AlphaFoldDB" id="A0A5F8AH19"/>
<dbReference type="PROSITE" id="PS50994">
    <property type="entry name" value="INTEGRASE"/>
    <property type="match status" value="1"/>
</dbReference>
<dbReference type="InParanoid" id="A0A5F8AH19"/>
<keyword evidence="1" id="KW-0808">Transferase</keyword>
<organism evidence="8 9">
    <name type="scientific">Macaca mulatta</name>
    <name type="common">Rhesus macaque</name>
    <dbReference type="NCBI Taxonomy" id="9544"/>
    <lineage>
        <taxon>Eukaryota</taxon>
        <taxon>Metazoa</taxon>
        <taxon>Chordata</taxon>
        <taxon>Craniata</taxon>
        <taxon>Vertebrata</taxon>
        <taxon>Euteleostomi</taxon>
        <taxon>Mammalia</taxon>
        <taxon>Eutheria</taxon>
        <taxon>Euarchontoglires</taxon>
        <taxon>Primates</taxon>
        <taxon>Haplorrhini</taxon>
        <taxon>Catarrhini</taxon>
        <taxon>Cercopithecidae</taxon>
        <taxon>Cercopithecinae</taxon>
        <taxon>Macaca</taxon>
    </lineage>
</organism>
<reference evidence="8" key="4">
    <citation type="submission" date="2025-09" db="UniProtKB">
        <authorList>
            <consortium name="Ensembl"/>
        </authorList>
    </citation>
    <scope>IDENTIFICATION</scope>
    <source>
        <strain evidence="8">17573</strain>
    </source>
</reference>
<dbReference type="InterPro" id="IPR029054">
    <property type="entry name" value="dUTPase-like"/>
</dbReference>
<dbReference type="Ensembl" id="ENSMMUT00000105705.1">
    <property type="protein sequence ID" value="ENSMMUP00000077213.1"/>
    <property type="gene ID" value="ENSMMUG00000064893.1"/>
</dbReference>
<keyword evidence="3" id="KW-0540">Nuclease</keyword>
<dbReference type="GO" id="GO:0004519">
    <property type="term" value="F:endonuclease activity"/>
    <property type="evidence" value="ECO:0007669"/>
    <property type="project" value="UniProtKB-KW"/>
</dbReference>
<name>A0A5F8AH19_MACMU</name>
<keyword evidence="4" id="KW-0255">Endonuclease</keyword>
<evidence type="ECO:0000256" key="1">
    <source>
        <dbReference type="ARBA" id="ARBA00022679"/>
    </source>
</evidence>
<protein>
    <recommendedName>
        <fullName evidence="7">Integrase catalytic domain-containing protein</fullName>
    </recommendedName>
</protein>
<dbReference type="SUPFAM" id="SSF51283">
    <property type="entry name" value="dUTPase-like"/>
    <property type="match status" value="1"/>
</dbReference>
<dbReference type="InterPro" id="IPR012337">
    <property type="entry name" value="RNaseH-like_sf"/>
</dbReference>
<dbReference type="GO" id="GO:0003964">
    <property type="term" value="F:RNA-directed DNA polymerase activity"/>
    <property type="evidence" value="ECO:0007669"/>
    <property type="project" value="UniProtKB-KW"/>
</dbReference>
<dbReference type="InterPro" id="IPR001584">
    <property type="entry name" value="Integrase_cat-core"/>
</dbReference>
<dbReference type="InterPro" id="IPR033704">
    <property type="entry name" value="dUTPase_trimeric"/>
</dbReference>
<keyword evidence="9" id="KW-1185">Reference proteome</keyword>
<accession>A0A5F8AH19</accession>
<dbReference type="CDD" id="cd07557">
    <property type="entry name" value="trimeric_dUTPase"/>
    <property type="match status" value="1"/>
</dbReference>
<evidence type="ECO:0000256" key="2">
    <source>
        <dbReference type="ARBA" id="ARBA00022695"/>
    </source>
</evidence>